<protein>
    <submittedName>
        <fullName evidence="1">Uncharacterized protein</fullName>
    </submittedName>
</protein>
<reference evidence="1 2" key="1">
    <citation type="submission" date="2018-02" db="EMBL/GenBank/DDBJ databases">
        <title>Complete genome sequencing of Faecalibacterium prausnitzii strains isolated from the human gut.</title>
        <authorList>
            <person name="Fitzgerald B.C."/>
            <person name="Shkoporov A.N."/>
            <person name="Ross P.R."/>
            <person name="Hill C."/>
        </authorList>
    </citation>
    <scope>NUCLEOTIDE SEQUENCE [LARGE SCALE GENOMIC DNA]</scope>
    <source>
        <strain evidence="1 2">APC922/41-1</strain>
    </source>
</reference>
<dbReference type="AlphaFoldDB" id="A0A329USL0"/>
<keyword evidence="2" id="KW-1185">Reference proteome</keyword>
<organism evidence="1 2">
    <name type="scientific">Faecalibacterium hattorii</name>
    <dbReference type="NCBI Taxonomy" id="2935520"/>
    <lineage>
        <taxon>Bacteria</taxon>
        <taxon>Bacillati</taxon>
        <taxon>Bacillota</taxon>
        <taxon>Clostridia</taxon>
        <taxon>Eubacteriales</taxon>
        <taxon>Oscillospiraceae</taxon>
        <taxon>Faecalibacterium</taxon>
    </lineage>
</organism>
<dbReference type="RefSeq" id="WP_112143299.1">
    <property type="nucleotide sequence ID" value="NZ_PRLC01000001.1"/>
</dbReference>
<evidence type="ECO:0000313" key="2">
    <source>
        <dbReference type="Proteomes" id="UP000250429"/>
    </source>
</evidence>
<accession>A0A329USL0</accession>
<gene>
    <name evidence="1" type="ORF">C4N23_00520</name>
</gene>
<sequence length="61" mass="6889">MMKAIKNFMNKPWTWGTYFKCCGVGAGLSSAILGAFAAWAKWNEKKALKEMQESNLEEDNI</sequence>
<comment type="caution">
    <text evidence="1">The sequence shown here is derived from an EMBL/GenBank/DDBJ whole genome shotgun (WGS) entry which is preliminary data.</text>
</comment>
<dbReference type="Proteomes" id="UP000250429">
    <property type="component" value="Unassembled WGS sequence"/>
</dbReference>
<dbReference type="EMBL" id="PRLC01000001">
    <property type="protein sequence ID" value="RAW63533.1"/>
    <property type="molecule type" value="Genomic_DNA"/>
</dbReference>
<name>A0A329USL0_9FIRM</name>
<evidence type="ECO:0000313" key="1">
    <source>
        <dbReference type="EMBL" id="RAW63533.1"/>
    </source>
</evidence>
<proteinExistence type="predicted"/>